<dbReference type="InterPro" id="IPR029149">
    <property type="entry name" value="Creatin/AminoP/Spt16_N"/>
</dbReference>
<evidence type="ECO:0000313" key="4">
    <source>
        <dbReference type="Proteomes" id="UP000054976"/>
    </source>
</evidence>
<dbReference type="InterPro" id="IPR000994">
    <property type="entry name" value="Pept_M24"/>
</dbReference>
<dbReference type="PANTHER" id="PTHR46112">
    <property type="entry name" value="AMINOPEPTIDASE"/>
    <property type="match status" value="1"/>
</dbReference>
<dbReference type="STRING" id="86166.TAGGR_3148"/>
<feature type="domain" description="Creatinase N-terminal" evidence="2">
    <location>
        <begin position="21"/>
        <end position="129"/>
    </location>
</feature>
<dbReference type="SUPFAM" id="SSF53092">
    <property type="entry name" value="Creatinase/prolidase N-terminal domain"/>
    <property type="match status" value="1"/>
</dbReference>
<dbReference type="Gene3D" id="3.90.230.10">
    <property type="entry name" value="Creatinase/methionine aminopeptidase superfamily"/>
    <property type="match status" value="1"/>
</dbReference>
<dbReference type="SUPFAM" id="SSF55920">
    <property type="entry name" value="Creatinase/aminopeptidase"/>
    <property type="match status" value="1"/>
</dbReference>
<proteinExistence type="predicted"/>
<dbReference type="InterPro" id="IPR000587">
    <property type="entry name" value="Creatinase_N"/>
</dbReference>
<dbReference type="Pfam" id="PF00557">
    <property type="entry name" value="Peptidase_M24"/>
    <property type="match status" value="1"/>
</dbReference>
<dbReference type="OrthoDB" id="9806388at2"/>
<keyword evidence="3" id="KW-0378">Hydrolase</keyword>
<dbReference type="AlphaFoldDB" id="A0A0U9HRN4"/>
<dbReference type="InterPro" id="IPR001714">
    <property type="entry name" value="Pept_M24_MAP"/>
</dbReference>
<keyword evidence="3" id="KW-0645">Protease</keyword>
<dbReference type="GO" id="GO:0004177">
    <property type="term" value="F:aminopeptidase activity"/>
    <property type="evidence" value="ECO:0007669"/>
    <property type="project" value="UniProtKB-KW"/>
</dbReference>
<dbReference type="PANTHER" id="PTHR46112:SF3">
    <property type="entry name" value="AMINOPEPTIDASE YPDF"/>
    <property type="match status" value="1"/>
</dbReference>
<dbReference type="Gene3D" id="3.40.350.10">
    <property type="entry name" value="Creatinase/prolidase N-terminal domain"/>
    <property type="match status" value="1"/>
</dbReference>
<dbReference type="PRINTS" id="PR00599">
    <property type="entry name" value="MAPEPTIDASE"/>
</dbReference>
<keyword evidence="3" id="KW-0031">Aminopeptidase</keyword>
<sequence length="354" mass="40378">MANRYEERINKVFDKINSTSEALLVTNLKNIRYLTGFKGSFAVGILTYKGLYLLVDFRYFEQARKEALAEIVLFKDSWINALMKFIDELKIKKLSFEVTCTVDIFLKLSSNKNIELVPQYYVIEQLRAIKEEEEIEKIKVAVKIAEESFLKIKPIIKEGITEKTIATALENEIKKQSDTLPFPVIVASGSNSSMPHWRNSNKKLNRGDFVIIDWGAEYEGYFSDMTRTFIIGEINNKKKEIYDIVNEARRQAILSCKADVPAKDIDLSARNLIKQSGYEEYFGHATGHGVGLDVHEFPKINHNSEDVIKPGMVFTVEPGIYIEGLGGVRIEDMVVVRENTVETLTTLSRDLEIL</sequence>
<feature type="domain" description="Peptidase M24" evidence="1">
    <location>
        <begin position="136"/>
        <end position="338"/>
    </location>
</feature>
<reference evidence="4" key="1">
    <citation type="submission" date="2016-01" db="EMBL/GenBank/DDBJ databases">
        <title>Draft genome sequence of Thermodesulfovibrio aggregans strain TGE-P1.</title>
        <authorList>
            <person name="Sekiguchi Y."/>
            <person name="Ohashi A."/>
            <person name="Matsuura N."/>
            <person name="Tourlousse M.D."/>
        </authorList>
    </citation>
    <scope>NUCLEOTIDE SEQUENCE [LARGE SCALE GENOMIC DNA]</scope>
    <source>
        <strain evidence="4">TGE-P1</strain>
    </source>
</reference>
<dbReference type="Pfam" id="PF01321">
    <property type="entry name" value="Creatinase_N"/>
    <property type="match status" value="1"/>
</dbReference>
<dbReference type="GO" id="GO:0008235">
    <property type="term" value="F:metalloexopeptidase activity"/>
    <property type="evidence" value="ECO:0007669"/>
    <property type="project" value="UniProtKB-ARBA"/>
</dbReference>
<organism evidence="3 4">
    <name type="scientific">Thermodesulfovibrio aggregans</name>
    <dbReference type="NCBI Taxonomy" id="86166"/>
    <lineage>
        <taxon>Bacteria</taxon>
        <taxon>Pseudomonadati</taxon>
        <taxon>Nitrospirota</taxon>
        <taxon>Thermodesulfovibrionia</taxon>
        <taxon>Thermodesulfovibrionales</taxon>
        <taxon>Thermodesulfovibrionaceae</taxon>
        <taxon>Thermodesulfovibrio</taxon>
    </lineage>
</organism>
<dbReference type="InterPro" id="IPR050659">
    <property type="entry name" value="Peptidase_M24B"/>
</dbReference>
<accession>A0A0U9HRN4</accession>
<evidence type="ECO:0000259" key="2">
    <source>
        <dbReference type="Pfam" id="PF01321"/>
    </source>
</evidence>
<dbReference type="Proteomes" id="UP000054976">
    <property type="component" value="Unassembled WGS sequence"/>
</dbReference>
<evidence type="ECO:0000259" key="1">
    <source>
        <dbReference type="Pfam" id="PF00557"/>
    </source>
</evidence>
<dbReference type="EMBL" id="BCNO01000003">
    <property type="protein sequence ID" value="GAQ95675.1"/>
    <property type="molecule type" value="Genomic_DNA"/>
</dbReference>
<dbReference type="RefSeq" id="WP_059177102.1">
    <property type="nucleotide sequence ID" value="NZ_BCNO01000003.1"/>
</dbReference>
<dbReference type="InterPro" id="IPR036005">
    <property type="entry name" value="Creatinase/aminopeptidase-like"/>
</dbReference>
<protein>
    <submittedName>
        <fullName evidence="3">Xaa-Pro aminopeptidase</fullName>
    </submittedName>
</protein>
<gene>
    <name evidence="3" type="ORF">TAGGR_3148</name>
</gene>
<comment type="caution">
    <text evidence="3">The sequence shown here is derived from an EMBL/GenBank/DDBJ whole genome shotgun (WGS) entry which is preliminary data.</text>
</comment>
<evidence type="ECO:0000313" key="3">
    <source>
        <dbReference type="EMBL" id="GAQ95675.1"/>
    </source>
</evidence>
<keyword evidence="4" id="KW-1185">Reference proteome</keyword>
<dbReference type="CDD" id="cd01092">
    <property type="entry name" value="APP-like"/>
    <property type="match status" value="1"/>
</dbReference>
<name>A0A0U9HRN4_9BACT</name>